<evidence type="ECO:0000313" key="9">
    <source>
        <dbReference type="EMBL" id="EDO30409.1"/>
    </source>
</evidence>
<keyword evidence="10" id="KW-1185">Reference proteome</keyword>
<keyword evidence="4" id="KW-1015">Disulfide bond</keyword>
<dbReference type="HOGENOM" id="CLU_156979_0_0_1"/>
<evidence type="ECO:0008006" key="11">
    <source>
        <dbReference type="Google" id="ProtNLM"/>
    </source>
</evidence>
<accession>A7T0V7</accession>
<feature type="domain" description="Laminin G" evidence="7">
    <location>
        <begin position="1"/>
        <end position="99"/>
    </location>
</feature>
<reference evidence="9 10" key="1">
    <citation type="journal article" date="2007" name="Science">
        <title>Sea anemone genome reveals ancestral eumetazoan gene repertoire and genomic organization.</title>
        <authorList>
            <person name="Putnam N.H."/>
            <person name="Srivastava M."/>
            <person name="Hellsten U."/>
            <person name="Dirks B."/>
            <person name="Chapman J."/>
            <person name="Salamov A."/>
            <person name="Terry A."/>
            <person name="Shapiro H."/>
            <person name="Lindquist E."/>
            <person name="Kapitonov V.V."/>
            <person name="Jurka J."/>
            <person name="Genikhovich G."/>
            <person name="Grigoriev I.V."/>
            <person name="Lucas S.M."/>
            <person name="Steele R.E."/>
            <person name="Finnerty J.R."/>
            <person name="Technau U."/>
            <person name="Martindale M.Q."/>
            <person name="Rokhsar D.S."/>
        </authorList>
    </citation>
    <scope>NUCLEOTIDE SEQUENCE [LARGE SCALE GENOMIC DNA]</scope>
    <source>
        <strain evidence="10">CH2 X CH6</strain>
    </source>
</reference>
<comment type="caution">
    <text evidence="6">Lacks conserved residue(s) required for the propagation of feature annotation.</text>
</comment>
<dbReference type="Proteomes" id="UP000001593">
    <property type="component" value="Unassembled WGS sequence"/>
</dbReference>
<sequence>MQNALSVGKWHHFTFTWQGKTGEWKIYVDYKDIMKDINTRTFKSGQKLNGGGKFVIAQEQDSFGGGFDESQAFVGSISAVNMWDRILTLAEITEHASSCAPPEGNLVSWNKVLERVVEMKKSSLKKTSTCKAV</sequence>
<dbReference type="KEGG" id="nve:5501192"/>
<organism evidence="9 10">
    <name type="scientific">Nematostella vectensis</name>
    <name type="common">Starlet sea anemone</name>
    <dbReference type="NCBI Taxonomy" id="45351"/>
    <lineage>
        <taxon>Eukaryota</taxon>
        <taxon>Metazoa</taxon>
        <taxon>Cnidaria</taxon>
        <taxon>Anthozoa</taxon>
        <taxon>Hexacorallia</taxon>
        <taxon>Actiniaria</taxon>
        <taxon>Edwardsiidae</taxon>
        <taxon>Nematostella</taxon>
    </lineage>
</organism>
<keyword evidence="5" id="KW-0325">Glycoprotein</keyword>
<evidence type="ECO:0000256" key="4">
    <source>
        <dbReference type="ARBA" id="ARBA00023157"/>
    </source>
</evidence>
<gene>
    <name evidence="9" type="ORF">NEMVEDRAFT_v1g140859</name>
</gene>
<dbReference type="PANTHER" id="PTHR19277:SF161">
    <property type="entry name" value="LAMININ G DOMAIN-CONTAINING PROTEIN"/>
    <property type="match status" value="1"/>
</dbReference>
<keyword evidence="3" id="KW-0106">Calcium</keyword>
<dbReference type="InterPro" id="IPR001759">
    <property type="entry name" value="PTX_dom"/>
</dbReference>
<proteinExistence type="predicted"/>
<evidence type="ECO:0000259" key="7">
    <source>
        <dbReference type="PROSITE" id="PS50025"/>
    </source>
</evidence>
<evidence type="ECO:0000256" key="2">
    <source>
        <dbReference type="ARBA" id="ARBA00022723"/>
    </source>
</evidence>
<evidence type="ECO:0000256" key="3">
    <source>
        <dbReference type="ARBA" id="ARBA00022837"/>
    </source>
</evidence>
<dbReference type="InterPro" id="IPR001791">
    <property type="entry name" value="Laminin_G"/>
</dbReference>
<dbReference type="OMA" id="WSETMVA"/>
<keyword evidence="2" id="KW-0479">Metal-binding</keyword>
<dbReference type="PROSITE" id="PS50025">
    <property type="entry name" value="LAM_G_DOMAIN"/>
    <property type="match status" value="1"/>
</dbReference>
<evidence type="ECO:0000256" key="6">
    <source>
        <dbReference type="PROSITE-ProRule" id="PRU00122"/>
    </source>
</evidence>
<dbReference type="InterPro" id="IPR013320">
    <property type="entry name" value="ConA-like_dom_sf"/>
</dbReference>
<evidence type="ECO:0000256" key="5">
    <source>
        <dbReference type="ARBA" id="ARBA00023180"/>
    </source>
</evidence>
<dbReference type="PROSITE" id="PS51828">
    <property type="entry name" value="PTX_2"/>
    <property type="match status" value="1"/>
</dbReference>
<feature type="domain" description="Pentraxin (PTX)" evidence="8">
    <location>
        <begin position="1"/>
        <end position="130"/>
    </location>
</feature>
<dbReference type="PRINTS" id="PR00895">
    <property type="entry name" value="PENTAXIN"/>
</dbReference>
<dbReference type="Gene3D" id="2.60.120.200">
    <property type="match status" value="1"/>
</dbReference>
<dbReference type="GO" id="GO:0046872">
    <property type="term" value="F:metal ion binding"/>
    <property type="evidence" value="ECO:0007669"/>
    <property type="project" value="UniProtKB-KW"/>
</dbReference>
<dbReference type="InterPro" id="IPR051360">
    <property type="entry name" value="Neuronal_Pentraxin_Related"/>
</dbReference>
<dbReference type="AlphaFoldDB" id="A7T0V7"/>
<protein>
    <recommendedName>
        <fullName evidence="11">Pentaxin</fullName>
    </recommendedName>
</protein>
<evidence type="ECO:0000259" key="8">
    <source>
        <dbReference type="PROSITE" id="PS51828"/>
    </source>
</evidence>
<dbReference type="InParanoid" id="A7T0V7"/>
<dbReference type="PhylomeDB" id="A7T0V7"/>
<dbReference type="SMART" id="SM00159">
    <property type="entry name" value="PTX"/>
    <property type="match status" value="1"/>
</dbReference>
<evidence type="ECO:0000256" key="1">
    <source>
        <dbReference type="ARBA" id="ARBA00001913"/>
    </source>
</evidence>
<dbReference type="Pfam" id="PF00354">
    <property type="entry name" value="Pentaxin"/>
    <property type="match status" value="1"/>
</dbReference>
<dbReference type="PANTHER" id="PTHR19277">
    <property type="entry name" value="PENTRAXIN"/>
    <property type="match status" value="1"/>
</dbReference>
<dbReference type="SUPFAM" id="SSF49899">
    <property type="entry name" value="Concanavalin A-like lectins/glucanases"/>
    <property type="match status" value="1"/>
</dbReference>
<dbReference type="STRING" id="45351.A7T0V7"/>
<dbReference type="EMBL" id="DS470054">
    <property type="protein sequence ID" value="EDO30409.1"/>
    <property type="molecule type" value="Genomic_DNA"/>
</dbReference>
<evidence type="ECO:0000313" key="10">
    <source>
        <dbReference type="Proteomes" id="UP000001593"/>
    </source>
</evidence>
<comment type="cofactor">
    <cofactor evidence="1">
        <name>Ca(2+)</name>
        <dbReference type="ChEBI" id="CHEBI:29108"/>
    </cofactor>
</comment>
<name>A7T0V7_NEMVE</name>